<dbReference type="AlphaFoldDB" id="W9QWE4"/>
<evidence type="ECO:0000313" key="2">
    <source>
        <dbReference type="EMBL" id="EXB22550.1"/>
    </source>
</evidence>
<keyword evidence="3" id="KW-1185">Reference proteome</keyword>
<feature type="compositionally biased region" description="Basic and acidic residues" evidence="1">
    <location>
        <begin position="89"/>
        <end position="106"/>
    </location>
</feature>
<proteinExistence type="predicted"/>
<sequence length="106" mass="11137">MELYELLLGLTSASGSGPDPDATTQLFPTLLGSVAADLEELDQIMEVAMELGFTSASGSGPDRNATAASLSLSPRWFHSIPTSGVTDGDEFHSRRKGPETKIGRGI</sequence>
<feature type="region of interest" description="Disordered" evidence="1">
    <location>
        <begin position="83"/>
        <end position="106"/>
    </location>
</feature>
<evidence type="ECO:0000256" key="1">
    <source>
        <dbReference type="SAM" id="MobiDB-lite"/>
    </source>
</evidence>
<name>W9QWE4_9ROSA</name>
<protein>
    <submittedName>
        <fullName evidence="2">Uncharacterized protein</fullName>
    </submittedName>
</protein>
<reference evidence="3" key="1">
    <citation type="submission" date="2013-01" db="EMBL/GenBank/DDBJ databases">
        <title>Draft Genome Sequence of a Mulberry Tree, Morus notabilis C.K. Schneid.</title>
        <authorList>
            <person name="He N."/>
            <person name="Zhao S."/>
        </authorList>
    </citation>
    <scope>NUCLEOTIDE SEQUENCE</scope>
</reference>
<organism evidence="2 3">
    <name type="scientific">Morus notabilis</name>
    <dbReference type="NCBI Taxonomy" id="981085"/>
    <lineage>
        <taxon>Eukaryota</taxon>
        <taxon>Viridiplantae</taxon>
        <taxon>Streptophyta</taxon>
        <taxon>Embryophyta</taxon>
        <taxon>Tracheophyta</taxon>
        <taxon>Spermatophyta</taxon>
        <taxon>Magnoliopsida</taxon>
        <taxon>eudicotyledons</taxon>
        <taxon>Gunneridae</taxon>
        <taxon>Pentapetalae</taxon>
        <taxon>rosids</taxon>
        <taxon>fabids</taxon>
        <taxon>Rosales</taxon>
        <taxon>Moraceae</taxon>
        <taxon>Moreae</taxon>
        <taxon>Morus</taxon>
    </lineage>
</organism>
<accession>W9QWE4</accession>
<evidence type="ECO:0000313" key="3">
    <source>
        <dbReference type="Proteomes" id="UP000030645"/>
    </source>
</evidence>
<dbReference type="EMBL" id="KE343296">
    <property type="protein sequence ID" value="EXB22550.1"/>
    <property type="molecule type" value="Genomic_DNA"/>
</dbReference>
<gene>
    <name evidence="2" type="ORF">L484_002904</name>
</gene>
<dbReference type="Proteomes" id="UP000030645">
    <property type="component" value="Unassembled WGS sequence"/>
</dbReference>